<organism evidence="9 10">
    <name type="scientific">Candidatus Avichristensenella intestinipullorum</name>
    <dbReference type="NCBI Taxonomy" id="2840693"/>
    <lineage>
        <taxon>Bacteria</taxon>
        <taxon>Bacillati</taxon>
        <taxon>Bacillota</taxon>
        <taxon>Clostridia</taxon>
        <taxon>Candidatus Avichristensenella</taxon>
    </lineage>
</organism>
<comment type="function">
    <text evidence="1">Site-specific tyrosine recombinase, which acts by catalyzing the cutting and rejoining of the recombining DNA molecules.</text>
</comment>
<dbReference type="GO" id="GO:0015074">
    <property type="term" value="P:DNA integration"/>
    <property type="evidence" value="ECO:0007669"/>
    <property type="project" value="UniProtKB-KW"/>
</dbReference>
<evidence type="ECO:0000256" key="6">
    <source>
        <dbReference type="PROSITE-ProRule" id="PRU01248"/>
    </source>
</evidence>
<evidence type="ECO:0000259" key="7">
    <source>
        <dbReference type="PROSITE" id="PS51898"/>
    </source>
</evidence>
<dbReference type="PROSITE" id="PS51898">
    <property type="entry name" value="TYR_RECOMBINASE"/>
    <property type="match status" value="1"/>
</dbReference>
<feature type="domain" description="Core-binding (CB)" evidence="8">
    <location>
        <begin position="66"/>
        <end position="149"/>
    </location>
</feature>
<keyword evidence="3" id="KW-0229">DNA integration</keyword>
<reference evidence="9" key="2">
    <citation type="journal article" date="2021" name="PeerJ">
        <title>Extensive microbial diversity within the chicken gut microbiome revealed by metagenomics and culture.</title>
        <authorList>
            <person name="Gilroy R."/>
            <person name="Ravi A."/>
            <person name="Getino M."/>
            <person name="Pursley I."/>
            <person name="Horton D.L."/>
            <person name="Alikhan N.F."/>
            <person name="Baker D."/>
            <person name="Gharbi K."/>
            <person name="Hall N."/>
            <person name="Watson M."/>
            <person name="Adriaenssens E.M."/>
            <person name="Foster-Nyarko E."/>
            <person name="Jarju S."/>
            <person name="Secka A."/>
            <person name="Antonio M."/>
            <person name="Oren A."/>
            <person name="Chaudhuri R.R."/>
            <person name="La Ragione R."/>
            <person name="Hildebrand F."/>
            <person name="Pallen M.J."/>
        </authorList>
    </citation>
    <scope>NUCLEOTIDE SEQUENCE</scope>
    <source>
        <strain evidence="9">ChiHile30-977</strain>
    </source>
</reference>
<dbReference type="InterPro" id="IPR011010">
    <property type="entry name" value="DNA_brk_join_enz"/>
</dbReference>
<evidence type="ECO:0000313" key="9">
    <source>
        <dbReference type="EMBL" id="HIQ62739.1"/>
    </source>
</evidence>
<dbReference type="CDD" id="cd01189">
    <property type="entry name" value="INT_ICEBs1_C_like"/>
    <property type="match status" value="1"/>
</dbReference>
<dbReference type="PANTHER" id="PTHR30349:SF64">
    <property type="entry name" value="PROPHAGE INTEGRASE INTD-RELATED"/>
    <property type="match status" value="1"/>
</dbReference>
<keyword evidence="5" id="KW-0233">DNA recombination</keyword>
<reference evidence="9" key="1">
    <citation type="submission" date="2020-10" db="EMBL/GenBank/DDBJ databases">
        <authorList>
            <person name="Gilroy R."/>
        </authorList>
    </citation>
    <scope>NUCLEOTIDE SEQUENCE</scope>
    <source>
        <strain evidence="9">ChiHile30-977</strain>
    </source>
</reference>
<dbReference type="InterPro" id="IPR010998">
    <property type="entry name" value="Integrase_recombinase_N"/>
</dbReference>
<dbReference type="Pfam" id="PF00589">
    <property type="entry name" value="Phage_integrase"/>
    <property type="match status" value="1"/>
</dbReference>
<proteinExistence type="inferred from homology"/>
<dbReference type="GO" id="GO:0006310">
    <property type="term" value="P:DNA recombination"/>
    <property type="evidence" value="ECO:0007669"/>
    <property type="project" value="UniProtKB-KW"/>
</dbReference>
<comment type="caution">
    <text evidence="9">The sequence shown here is derived from an EMBL/GenBank/DDBJ whole genome shotgun (WGS) entry which is preliminary data.</text>
</comment>
<dbReference type="InterPro" id="IPR044068">
    <property type="entry name" value="CB"/>
</dbReference>
<dbReference type="InterPro" id="IPR004107">
    <property type="entry name" value="Integrase_SAM-like_N"/>
</dbReference>
<evidence type="ECO:0000313" key="10">
    <source>
        <dbReference type="Proteomes" id="UP000886819"/>
    </source>
</evidence>
<dbReference type="Gene3D" id="1.10.443.10">
    <property type="entry name" value="Intergrase catalytic core"/>
    <property type="match status" value="1"/>
</dbReference>
<dbReference type="EMBL" id="DVFI01000060">
    <property type="protein sequence ID" value="HIQ62739.1"/>
    <property type="molecule type" value="Genomic_DNA"/>
</dbReference>
<keyword evidence="4 6" id="KW-0238">DNA-binding</keyword>
<protein>
    <submittedName>
        <fullName evidence="9">Site-specific integrase</fullName>
    </submittedName>
</protein>
<evidence type="ECO:0000256" key="1">
    <source>
        <dbReference type="ARBA" id="ARBA00003283"/>
    </source>
</evidence>
<dbReference type="PANTHER" id="PTHR30349">
    <property type="entry name" value="PHAGE INTEGRASE-RELATED"/>
    <property type="match status" value="1"/>
</dbReference>
<dbReference type="GO" id="GO:0003677">
    <property type="term" value="F:DNA binding"/>
    <property type="evidence" value="ECO:0007669"/>
    <property type="project" value="UniProtKB-UniRule"/>
</dbReference>
<accession>A0A9D0YVZ7</accession>
<dbReference type="InterPro" id="IPR050090">
    <property type="entry name" value="Tyrosine_recombinase_XerCD"/>
</dbReference>
<feature type="domain" description="Tyr recombinase" evidence="7">
    <location>
        <begin position="170"/>
        <end position="362"/>
    </location>
</feature>
<evidence type="ECO:0000256" key="2">
    <source>
        <dbReference type="ARBA" id="ARBA00008857"/>
    </source>
</evidence>
<dbReference type="InterPro" id="IPR013762">
    <property type="entry name" value="Integrase-like_cat_sf"/>
</dbReference>
<dbReference type="InterPro" id="IPR002104">
    <property type="entry name" value="Integrase_catalytic"/>
</dbReference>
<evidence type="ECO:0000256" key="5">
    <source>
        <dbReference type="ARBA" id="ARBA00023172"/>
    </source>
</evidence>
<sequence>MARHGENIYKRQDGRYEGRYVTGKTKDGKTRFGYVYARQYAEVRRLLLEKKALQQKRMGTCAKRRVTLSQWMECWMENEVLGSVKPSSYQTYRRQIDGHLLPLLGVYDLSELTPAVIHDFVEKLAASGLAGSTVKSVYRLLAASLRFAQEEGQIAQNPCRKIKIQGVQISEQRVLSRREQDRIRTLPEAQKELSALLGLYTGMRLGEVCALRWSDIDWEKRTITVRRTAQRVARMKPEDGGRTMLMVSSPKSVRSQRILPVPAFLLERLQEWMADAASEYVFGVSNRAADPRTLQRRFQRMMNRLGIVGAHFHTLRHSFATRLLELGVDVKTVSVLLGHSSAKTTLDFYAHSMLDQQRSAMELLAAC</sequence>
<dbReference type="AlphaFoldDB" id="A0A9D0YVZ7"/>
<dbReference type="Pfam" id="PF14659">
    <property type="entry name" value="Phage_int_SAM_3"/>
    <property type="match status" value="1"/>
</dbReference>
<dbReference type="Proteomes" id="UP000886819">
    <property type="component" value="Unassembled WGS sequence"/>
</dbReference>
<evidence type="ECO:0000259" key="8">
    <source>
        <dbReference type="PROSITE" id="PS51900"/>
    </source>
</evidence>
<comment type="similarity">
    <text evidence="2">Belongs to the 'phage' integrase family.</text>
</comment>
<gene>
    <name evidence="9" type="ORF">IAA66_04020</name>
</gene>
<name>A0A9D0YVZ7_9FIRM</name>
<dbReference type="PROSITE" id="PS51900">
    <property type="entry name" value="CB"/>
    <property type="match status" value="1"/>
</dbReference>
<dbReference type="SUPFAM" id="SSF56349">
    <property type="entry name" value="DNA breaking-rejoining enzymes"/>
    <property type="match status" value="1"/>
</dbReference>
<evidence type="ECO:0000256" key="4">
    <source>
        <dbReference type="ARBA" id="ARBA00023125"/>
    </source>
</evidence>
<evidence type="ECO:0000256" key="3">
    <source>
        <dbReference type="ARBA" id="ARBA00022908"/>
    </source>
</evidence>
<dbReference type="Gene3D" id="1.10.150.130">
    <property type="match status" value="1"/>
</dbReference>